<evidence type="ECO:0000256" key="2">
    <source>
        <dbReference type="ARBA" id="ARBA00006356"/>
    </source>
</evidence>
<proteinExistence type="inferred from homology"/>
<dbReference type="PANTHER" id="PTHR20986">
    <property type="entry name" value="FMRFAMIDE-RELATED PEPTIDES"/>
    <property type="match status" value="1"/>
</dbReference>
<protein>
    <submittedName>
        <fullName evidence="8">Uncharacterized protein</fullName>
    </submittedName>
</protein>
<keyword evidence="7" id="KW-0732">Signal</keyword>
<organism evidence="8 9">
    <name type="scientific">Oesophagostomum dentatum</name>
    <name type="common">Nodular worm</name>
    <dbReference type="NCBI Taxonomy" id="61180"/>
    <lineage>
        <taxon>Eukaryota</taxon>
        <taxon>Metazoa</taxon>
        <taxon>Ecdysozoa</taxon>
        <taxon>Nematoda</taxon>
        <taxon>Chromadorea</taxon>
        <taxon>Rhabditida</taxon>
        <taxon>Rhabditina</taxon>
        <taxon>Rhabditomorpha</taxon>
        <taxon>Strongyloidea</taxon>
        <taxon>Strongylidae</taxon>
        <taxon>Oesophagostomum</taxon>
    </lineage>
</organism>
<keyword evidence="3" id="KW-0964">Secreted</keyword>
<dbReference type="InterPro" id="IPR002544">
    <property type="entry name" value="FMRFamid-related_peptide-like"/>
</dbReference>
<keyword evidence="4" id="KW-0165">Cleavage on pair of basic residues</keyword>
<sequence length="136" mass="15737">MTISSFDMLLLLLGATFIASSYTFECDVNSFPESQRELGLRVCRLENEVGILEAAVQEMLQRTDITMISGGEPSVEKRKNEFIRFGKRSLNDVKRKNEFIRFGKRKNEFIRFGRSDPLLYDGAPVEKRKNEFIRFG</sequence>
<keyword evidence="6" id="KW-0527">Neuropeptide</keyword>
<evidence type="ECO:0000256" key="1">
    <source>
        <dbReference type="ARBA" id="ARBA00004613"/>
    </source>
</evidence>
<dbReference type="PANTHER" id="PTHR20986:SF18">
    <property type="entry name" value="FMRF-LIKE PEPTIDE"/>
    <property type="match status" value="1"/>
</dbReference>
<evidence type="ECO:0000256" key="5">
    <source>
        <dbReference type="ARBA" id="ARBA00022815"/>
    </source>
</evidence>
<dbReference type="GO" id="GO:0007218">
    <property type="term" value="P:neuropeptide signaling pathway"/>
    <property type="evidence" value="ECO:0007669"/>
    <property type="project" value="UniProtKB-KW"/>
</dbReference>
<dbReference type="InterPro" id="IPR051041">
    <property type="entry name" value="FMRFamide-related_np"/>
</dbReference>
<reference evidence="8 9" key="1">
    <citation type="submission" date="2014-03" db="EMBL/GenBank/DDBJ databases">
        <title>Draft genome of the hookworm Oesophagostomum dentatum.</title>
        <authorList>
            <person name="Mitreva M."/>
        </authorList>
    </citation>
    <scope>NUCLEOTIDE SEQUENCE [LARGE SCALE GENOMIC DNA]</scope>
    <source>
        <strain evidence="8 9">OD-Hann</strain>
    </source>
</reference>
<dbReference type="GO" id="GO:0005576">
    <property type="term" value="C:extracellular region"/>
    <property type="evidence" value="ECO:0007669"/>
    <property type="project" value="UniProtKB-SubCell"/>
</dbReference>
<gene>
    <name evidence="8" type="ORF">OESDEN_03497</name>
</gene>
<evidence type="ECO:0000256" key="3">
    <source>
        <dbReference type="ARBA" id="ARBA00022525"/>
    </source>
</evidence>
<evidence type="ECO:0000313" key="8">
    <source>
        <dbReference type="EMBL" id="KHJ96541.1"/>
    </source>
</evidence>
<keyword evidence="5" id="KW-0027">Amidation</keyword>
<dbReference type="OrthoDB" id="5813613at2759"/>
<dbReference type="Pfam" id="PF01581">
    <property type="entry name" value="FARP"/>
    <property type="match status" value="4"/>
</dbReference>
<evidence type="ECO:0000313" key="9">
    <source>
        <dbReference type="Proteomes" id="UP000053660"/>
    </source>
</evidence>
<name>A0A0B1TKB9_OESDE</name>
<evidence type="ECO:0000256" key="6">
    <source>
        <dbReference type="ARBA" id="ARBA00023320"/>
    </source>
</evidence>
<evidence type="ECO:0000256" key="7">
    <source>
        <dbReference type="SAM" id="SignalP"/>
    </source>
</evidence>
<evidence type="ECO:0000256" key="4">
    <source>
        <dbReference type="ARBA" id="ARBA00022685"/>
    </source>
</evidence>
<dbReference type="AlphaFoldDB" id="A0A0B1TKB9"/>
<comment type="subcellular location">
    <subcellularLocation>
        <location evidence="1">Secreted</location>
    </subcellularLocation>
</comment>
<feature type="signal peptide" evidence="7">
    <location>
        <begin position="1"/>
        <end position="23"/>
    </location>
</feature>
<feature type="chain" id="PRO_5002061883" evidence="7">
    <location>
        <begin position="24"/>
        <end position="136"/>
    </location>
</feature>
<dbReference type="Proteomes" id="UP000053660">
    <property type="component" value="Unassembled WGS sequence"/>
</dbReference>
<dbReference type="EMBL" id="KN549641">
    <property type="protein sequence ID" value="KHJ96541.1"/>
    <property type="molecule type" value="Genomic_DNA"/>
</dbReference>
<accession>A0A0B1TKB9</accession>
<keyword evidence="9" id="KW-1185">Reference proteome</keyword>
<comment type="similarity">
    <text evidence="2">Belongs to the FARP (FMRFamide related peptide) family.</text>
</comment>